<gene>
    <name evidence="1" type="ORF">ACFOW1_03890</name>
</gene>
<accession>A0ABV8PSK6</accession>
<dbReference type="EMBL" id="JBHSDC010000003">
    <property type="protein sequence ID" value="MFC4231017.1"/>
    <property type="molecule type" value="Genomic_DNA"/>
</dbReference>
<dbReference type="PROSITE" id="PS51257">
    <property type="entry name" value="PROKAR_LIPOPROTEIN"/>
    <property type="match status" value="1"/>
</dbReference>
<evidence type="ECO:0000313" key="1">
    <source>
        <dbReference type="EMBL" id="MFC4231017.1"/>
    </source>
</evidence>
<reference evidence="2" key="1">
    <citation type="journal article" date="2019" name="Int. J. Syst. Evol. Microbiol.">
        <title>The Global Catalogue of Microorganisms (GCM) 10K type strain sequencing project: providing services to taxonomists for standard genome sequencing and annotation.</title>
        <authorList>
            <consortium name="The Broad Institute Genomics Platform"/>
            <consortium name="The Broad Institute Genome Sequencing Center for Infectious Disease"/>
            <person name="Wu L."/>
            <person name="Ma J."/>
        </authorList>
    </citation>
    <scope>NUCLEOTIDE SEQUENCE [LARGE SCALE GENOMIC DNA]</scope>
    <source>
        <strain evidence="2">CECT 8010</strain>
    </source>
</reference>
<protein>
    <submittedName>
        <fullName evidence="1">Uncharacterized protein</fullName>
    </submittedName>
</protein>
<organism evidence="1 2">
    <name type="scientific">Parasediminibacterium paludis</name>
    <dbReference type="NCBI Taxonomy" id="908966"/>
    <lineage>
        <taxon>Bacteria</taxon>
        <taxon>Pseudomonadati</taxon>
        <taxon>Bacteroidota</taxon>
        <taxon>Chitinophagia</taxon>
        <taxon>Chitinophagales</taxon>
        <taxon>Chitinophagaceae</taxon>
        <taxon>Parasediminibacterium</taxon>
    </lineage>
</organism>
<keyword evidence="2" id="KW-1185">Reference proteome</keyword>
<comment type="caution">
    <text evidence="1">The sequence shown here is derived from an EMBL/GenBank/DDBJ whole genome shotgun (WGS) entry which is preliminary data.</text>
</comment>
<name>A0ABV8PSK6_9BACT</name>
<evidence type="ECO:0000313" key="2">
    <source>
        <dbReference type="Proteomes" id="UP001595906"/>
    </source>
</evidence>
<dbReference type="RefSeq" id="WP_379012404.1">
    <property type="nucleotide sequence ID" value="NZ_JBHSDC010000003.1"/>
</dbReference>
<dbReference type="Proteomes" id="UP001595906">
    <property type="component" value="Unassembled WGS sequence"/>
</dbReference>
<proteinExistence type="predicted"/>
<sequence length="64" mass="6571">MKKIAFVIALGAFAACNSGKTETPAVDSVKLADSIKVADSLKKAAADTTKKDTTAKVVADSTKK</sequence>